<comment type="similarity">
    <text evidence="2">Belongs to the TMEM9 family.</text>
</comment>
<feature type="signal peptide" evidence="7">
    <location>
        <begin position="1"/>
        <end position="20"/>
    </location>
</feature>
<evidence type="ECO:0000313" key="8">
    <source>
        <dbReference type="Ensembl" id="ENSSSCP00030037519.1"/>
    </source>
</evidence>
<dbReference type="Proteomes" id="UP000694570">
    <property type="component" value="Unplaced"/>
</dbReference>
<evidence type="ECO:0000256" key="6">
    <source>
        <dbReference type="SAM" id="Phobius"/>
    </source>
</evidence>
<organism evidence="8 9">
    <name type="scientific">Sus scrofa</name>
    <name type="common">Pig</name>
    <dbReference type="NCBI Taxonomy" id="9823"/>
    <lineage>
        <taxon>Eukaryota</taxon>
        <taxon>Metazoa</taxon>
        <taxon>Chordata</taxon>
        <taxon>Craniata</taxon>
        <taxon>Vertebrata</taxon>
        <taxon>Euteleostomi</taxon>
        <taxon>Mammalia</taxon>
        <taxon>Eutheria</taxon>
        <taxon>Laurasiatheria</taxon>
        <taxon>Artiodactyla</taxon>
        <taxon>Suina</taxon>
        <taxon>Suidae</taxon>
        <taxon>Sus</taxon>
    </lineage>
</organism>
<evidence type="ECO:0000256" key="7">
    <source>
        <dbReference type="SAM" id="SignalP"/>
    </source>
</evidence>
<comment type="subcellular location">
    <subcellularLocation>
        <location evidence="1">Membrane</location>
    </subcellularLocation>
</comment>
<evidence type="ECO:0000256" key="5">
    <source>
        <dbReference type="ARBA" id="ARBA00023136"/>
    </source>
</evidence>
<protein>
    <recommendedName>
        <fullName evidence="10">Transmembrane protein 9</fullName>
    </recommendedName>
</protein>
<evidence type="ECO:0000313" key="9">
    <source>
        <dbReference type="Proteomes" id="UP000694570"/>
    </source>
</evidence>
<evidence type="ECO:0000256" key="1">
    <source>
        <dbReference type="ARBA" id="ARBA00004370"/>
    </source>
</evidence>
<dbReference type="PANTHER" id="PTHR13064">
    <property type="entry name" value="TRANSMEMBRANE PROTEIN 9 FAMILY MEMBER"/>
    <property type="match status" value="1"/>
</dbReference>
<reference evidence="8" key="1">
    <citation type="submission" date="2025-08" db="UniProtKB">
        <authorList>
            <consortium name="Ensembl"/>
        </authorList>
    </citation>
    <scope>IDENTIFICATION</scope>
</reference>
<dbReference type="InterPro" id="IPR008853">
    <property type="entry name" value="TMEM9/TMEM9B"/>
</dbReference>
<keyword evidence="4 6" id="KW-1133">Transmembrane helix</keyword>
<dbReference type="Ensembl" id="ENSSSCT00030081786.1">
    <property type="protein sequence ID" value="ENSSSCP00030037519.1"/>
    <property type="gene ID" value="ENSSSCG00030058623.1"/>
</dbReference>
<feature type="chain" id="PRO_5034975660" description="Transmembrane protein 9" evidence="7">
    <location>
        <begin position="21"/>
        <end position="466"/>
    </location>
</feature>
<evidence type="ECO:0000256" key="2">
    <source>
        <dbReference type="ARBA" id="ARBA00007264"/>
    </source>
</evidence>
<dbReference type="Pfam" id="PF05434">
    <property type="entry name" value="Tmemb_9"/>
    <property type="match status" value="1"/>
</dbReference>
<feature type="transmembrane region" description="Helical" evidence="6">
    <location>
        <begin position="90"/>
        <end position="112"/>
    </location>
</feature>
<evidence type="ECO:0008006" key="10">
    <source>
        <dbReference type="Google" id="ProtNLM"/>
    </source>
</evidence>
<dbReference type="AlphaFoldDB" id="A0A8D0XNW8"/>
<dbReference type="GO" id="GO:0005765">
    <property type="term" value="C:lysosomal membrane"/>
    <property type="evidence" value="ECO:0007669"/>
    <property type="project" value="InterPro"/>
</dbReference>
<keyword evidence="7" id="KW-0732">Signal</keyword>
<dbReference type="PANTHER" id="PTHR13064:SF1">
    <property type="entry name" value="PROTON-TRANSPORTING V-TYPE ATPASE COMPLEX ASSEMBLY REGULATOR TMEM9"/>
    <property type="match status" value="1"/>
</dbReference>
<name>A0A8D0XNW8_PIG</name>
<evidence type="ECO:0000256" key="3">
    <source>
        <dbReference type="ARBA" id="ARBA00022692"/>
    </source>
</evidence>
<proteinExistence type="inferred from homology"/>
<evidence type="ECO:0000256" key="4">
    <source>
        <dbReference type="ARBA" id="ARBA00022989"/>
    </source>
</evidence>
<keyword evidence="5 6" id="KW-0472">Membrane</keyword>
<keyword evidence="3 6" id="KW-0812">Transmembrane</keyword>
<sequence>MKLLCLVAVVASLLVPPAQANKSSEDIRCKCICPPYRNISGHIYNQNVSQKDCNCLHVVEPMPVPGHDVEAYCLLCECKYEERSTTTIKIIIVIYLSVVGALLLYMAFLMLVDPLIRKPDAYTERLHNEEENERELPCALPGAWAWPELSPTWRQAAPAHRLGIHLPVTAAFQAEGRMLALWRPPPPSGPGQTRSWSAWRALSSGGSCRCRSSGRRSSIGTRCSAKWPAQPSHGQGQGRMVLGPPSRSVPPLGLPFKARGIFSSPLFRNVLSQLTWDACWVPGLSLPAWGFGGGGCHRPGGGGGAPTVSLLSPSPLSRLQILGSECVRGRHHQLPADTTPQPSLAAFQPSPALPAGQMPQPCCGPQGTPGCCSSFPSLPFAPAAAAVGRAQDLAQFRKPEVPPPRLAAAEHWWDNKAPEAEVALSTWAPVLGHTCPCILLYQCMQRNVILPSPVNQGSVIKLSLFL</sequence>
<accession>A0A8D0XNW8</accession>